<keyword evidence="3" id="KW-1185">Reference proteome</keyword>
<dbReference type="Proteomes" id="UP000428328">
    <property type="component" value="Chromosome"/>
</dbReference>
<keyword evidence="1" id="KW-1133">Transmembrane helix</keyword>
<feature type="transmembrane region" description="Helical" evidence="1">
    <location>
        <begin position="22"/>
        <end position="43"/>
    </location>
</feature>
<reference evidence="2 3" key="1">
    <citation type="submission" date="2019-11" db="EMBL/GenBank/DDBJ databases">
        <authorList>
            <person name="Zheng R.K."/>
            <person name="Sun C.M."/>
        </authorList>
    </citation>
    <scope>NUCLEOTIDE SEQUENCE [LARGE SCALE GENOMIC DNA]</scope>
    <source>
        <strain evidence="2 3">SRB007</strain>
    </source>
</reference>
<evidence type="ECO:0000256" key="1">
    <source>
        <dbReference type="SAM" id="Phobius"/>
    </source>
</evidence>
<dbReference type="KEGG" id="psel:GM415_07315"/>
<protein>
    <submittedName>
        <fullName evidence="2">Uncharacterized protein</fullName>
    </submittedName>
</protein>
<feature type="transmembrane region" description="Helical" evidence="1">
    <location>
        <begin position="226"/>
        <end position="249"/>
    </location>
</feature>
<dbReference type="AlphaFoldDB" id="A0A6I6JCW5"/>
<dbReference type="EMBL" id="CP046400">
    <property type="protein sequence ID" value="QGY39941.1"/>
    <property type="molecule type" value="Genomic_DNA"/>
</dbReference>
<accession>A0A6I6JCW5</accession>
<feature type="transmembrane region" description="Helical" evidence="1">
    <location>
        <begin position="188"/>
        <end position="206"/>
    </location>
</feature>
<dbReference type="RefSeq" id="WP_158947165.1">
    <property type="nucleotide sequence ID" value="NZ_CP046400.1"/>
</dbReference>
<organism evidence="2 3">
    <name type="scientific">Pseudodesulfovibrio cashew</name>
    <dbReference type="NCBI Taxonomy" id="2678688"/>
    <lineage>
        <taxon>Bacteria</taxon>
        <taxon>Pseudomonadati</taxon>
        <taxon>Thermodesulfobacteriota</taxon>
        <taxon>Desulfovibrionia</taxon>
        <taxon>Desulfovibrionales</taxon>
        <taxon>Desulfovibrionaceae</taxon>
    </lineage>
</organism>
<sequence length="272" mass="29788">MSDKISVLQVFKESIALIKEKLVLLIVVVAGMTALAIPMLMQLGGRPQDALSPAYLGQFVLLAVIGVAIYVILFHDFIGTLRSEAHPLIPEGFWGKYFKTLLKILLLSLALIVPFALFSFLIVFIVATVGAVGSGERVVVMALFVSSAMVALGVGCLLLACRWGFLVPAVAVDEVSTFKRSWRMSRGYTFRLGLFGLPFLIVQSLQRVYFNGQIESRTFSWHSPGSIAWSLAISAVFWFTFTSYVVWYVRLKERYDAMEAAGAGNGDAADAG</sequence>
<keyword evidence="1" id="KW-0812">Transmembrane</keyword>
<name>A0A6I6JCW5_9BACT</name>
<evidence type="ECO:0000313" key="2">
    <source>
        <dbReference type="EMBL" id="QGY39941.1"/>
    </source>
</evidence>
<proteinExistence type="predicted"/>
<keyword evidence="1" id="KW-0472">Membrane</keyword>
<gene>
    <name evidence="2" type="ORF">GM415_07315</name>
</gene>
<feature type="transmembrane region" description="Helical" evidence="1">
    <location>
        <begin position="55"/>
        <end position="74"/>
    </location>
</feature>
<feature type="transmembrane region" description="Helical" evidence="1">
    <location>
        <begin position="104"/>
        <end position="132"/>
    </location>
</feature>
<evidence type="ECO:0000313" key="3">
    <source>
        <dbReference type="Proteomes" id="UP000428328"/>
    </source>
</evidence>
<feature type="transmembrane region" description="Helical" evidence="1">
    <location>
        <begin position="138"/>
        <end position="160"/>
    </location>
</feature>